<evidence type="ECO:0000259" key="2">
    <source>
        <dbReference type="Pfam" id="PF03787"/>
    </source>
</evidence>
<protein>
    <recommendedName>
        <fullName evidence="2">CRISPR type III-associated protein domain-containing protein</fullName>
    </recommendedName>
</protein>
<organism evidence="3 4">
    <name type="scientific">Plectonema radiosum NIES-515</name>
    <dbReference type="NCBI Taxonomy" id="2986073"/>
    <lineage>
        <taxon>Bacteria</taxon>
        <taxon>Bacillati</taxon>
        <taxon>Cyanobacteriota</taxon>
        <taxon>Cyanophyceae</taxon>
        <taxon>Oscillatoriophycideae</taxon>
        <taxon>Oscillatoriales</taxon>
        <taxon>Microcoleaceae</taxon>
        <taxon>Plectonema</taxon>
    </lineage>
</organism>
<accession>A0ABT3ATH7</accession>
<keyword evidence="1" id="KW-0051">Antiviral defense</keyword>
<name>A0ABT3ATH7_9CYAN</name>
<evidence type="ECO:0000313" key="4">
    <source>
        <dbReference type="Proteomes" id="UP001526143"/>
    </source>
</evidence>
<dbReference type="EMBL" id="JAOWRF010000036">
    <property type="protein sequence ID" value="MCV3212427.1"/>
    <property type="molecule type" value="Genomic_DNA"/>
</dbReference>
<feature type="domain" description="CRISPR type III-associated protein" evidence="2">
    <location>
        <begin position="23"/>
        <end position="224"/>
    </location>
</feature>
<gene>
    <name evidence="3" type="ORF">OGM63_02585</name>
</gene>
<dbReference type="Pfam" id="PF03787">
    <property type="entry name" value="RAMPs"/>
    <property type="match status" value="1"/>
</dbReference>
<proteinExistence type="predicted"/>
<evidence type="ECO:0000256" key="1">
    <source>
        <dbReference type="ARBA" id="ARBA00023118"/>
    </source>
</evidence>
<sequence>MKAITFFLHTQQPILATSLQGDPNSDVSYDYILGSMIRGALIGRYLKLPQNNIKQTDDILDSERFPDIKRLFFDADKTRYLNAYPIDKKKGRALPVPLSWYKNKGDEFSEEKDKPVYDFSKILIDERNEDLSPKLLEENFCSVNDSDVLLYRVKRRINIHNKRDRKRGKGTESNGAVFSYDAIDAGQIFQGVILCDSEEDKIIIESLLQPQDIWLGGSQSAGYGHTIIELISDNKNWSEVKPDLNARLKNKEYLTITLLSETILRDDCGQCVAESEVLCQTISRYLKLNRELEFKENGIYASSMIVGGFNSKWGLPLPQTPALKAGSVFVFKKADVDLKQLQKLEEQGIGERRTEGFGRIVFNCLDEETTEYCVMLPSPETHKKPVKSLSPDSLKIAEDIATRIVRKNLDILLTKKVGCTEISREFISNNQLSRLMIITRQALSQLDQTESRSKTIAELAQPITDLLQNLPSNARSQFERTRLNVDERNAGKRFDEQIHEWLKSPKDWIAHDWLTHKQTENLVANGQPYIKIVDVPKTIDEYLALEYTFRLIMAIAKKIIKEKNND</sequence>
<evidence type="ECO:0000313" key="3">
    <source>
        <dbReference type="EMBL" id="MCV3212427.1"/>
    </source>
</evidence>
<reference evidence="3 4" key="1">
    <citation type="submission" date="2022-10" db="EMBL/GenBank/DDBJ databases">
        <title>Identification of biosynthetic pathway for the production of the potent trypsin inhibitor radiosumin.</title>
        <authorList>
            <person name="Fewer D.P."/>
            <person name="Delbaje E."/>
            <person name="Ouyang X."/>
            <person name="Agostino P.D."/>
            <person name="Wahlsten M."/>
            <person name="Jokela J."/>
            <person name="Permi P."/>
            <person name="Haapaniemi E."/>
            <person name="Koistinen H."/>
        </authorList>
    </citation>
    <scope>NUCLEOTIDE SEQUENCE [LARGE SCALE GENOMIC DNA]</scope>
    <source>
        <strain evidence="3 4">NIES-515</strain>
    </source>
</reference>
<dbReference type="InterPro" id="IPR005537">
    <property type="entry name" value="RAMP_III_fam"/>
</dbReference>
<keyword evidence="4" id="KW-1185">Reference proteome</keyword>
<dbReference type="RefSeq" id="WP_263743936.1">
    <property type="nucleotide sequence ID" value="NZ_JAOWRF010000036.1"/>
</dbReference>
<comment type="caution">
    <text evidence="3">The sequence shown here is derived from an EMBL/GenBank/DDBJ whole genome shotgun (WGS) entry which is preliminary data.</text>
</comment>
<dbReference type="Proteomes" id="UP001526143">
    <property type="component" value="Unassembled WGS sequence"/>
</dbReference>